<feature type="coiled-coil region" evidence="1">
    <location>
        <begin position="527"/>
        <end position="554"/>
    </location>
</feature>
<protein>
    <recommendedName>
        <fullName evidence="2">KilA-N domain-containing protein</fullName>
    </recommendedName>
</protein>
<dbReference type="InterPro" id="IPR018004">
    <property type="entry name" value="KilA/APSES_HTH"/>
</dbReference>
<dbReference type="SMART" id="SM01252">
    <property type="entry name" value="KilA-N"/>
    <property type="match status" value="1"/>
</dbReference>
<evidence type="ECO:0000313" key="4">
    <source>
        <dbReference type="Proteomes" id="UP000054558"/>
    </source>
</evidence>
<dbReference type="AlphaFoldDB" id="A0A1Y1IES2"/>
<dbReference type="Gene3D" id="6.10.140.110">
    <property type="match status" value="1"/>
</dbReference>
<dbReference type="InterPro" id="IPR043822">
    <property type="entry name" value="EsV_1_7_cys"/>
</dbReference>
<dbReference type="Pfam" id="PF19114">
    <property type="entry name" value="EsV_1_7_cys"/>
    <property type="match status" value="2"/>
</dbReference>
<evidence type="ECO:0000313" key="3">
    <source>
        <dbReference type="EMBL" id="GAQ87939.1"/>
    </source>
</evidence>
<evidence type="ECO:0000256" key="1">
    <source>
        <dbReference type="SAM" id="Coils"/>
    </source>
</evidence>
<feature type="domain" description="KilA-N" evidence="2">
    <location>
        <begin position="367"/>
        <end position="473"/>
    </location>
</feature>
<keyword evidence="4" id="KW-1185">Reference proteome</keyword>
<name>A0A1Y1IES2_KLENI</name>
<evidence type="ECO:0000259" key="2">
    <source>
        <dbReference type="PROSITE" id="PS51301"/>
    </source>
</evidence>
<organism evidence="3 4">
    <name type="scientific">Klebsormidium nitens</name>
    <name type="common">Green alga</name>
    <name type="synonym">Ulothrix nitens</name>
    <dbReference type="NCBI Taxonomy" id="105231"/>
    <lineage>
        <taxon>Eukaryota</taxon>
        <taxon>Viridiplantae</taxon>
        <taxon>Streptophyta</taxon>
        <taxon>Klebsormidiophyceae</taxon>
        <taxon>Klebsormidiales</taxon>
        <taxon>Klebsormidiaceae</taxon>
        <taxon>Klebsormidium</taxon>
    </lineage>
</organism>
<proteinExistence type="predicted"/>
<dbReference type="InterPro" id="IPR017880">
    <property type="entry name" value="KilA_N"/>
</dbReference>
<dbReference type="SUPFAM" id="SSF54616">
    <property type="entry name" value="DNA-binding domain of Mlu1-box binding protein MBP1"/>
    <property type="match status" value="1"/>
</dbReference>
<sequence>MDLVHKRCLCKRALPSFGAEGERPTRCAACKTEGMMDVVHRKCMCKRSQPRFGLVGERPTRCAACKTDGMVDVVNTMCENGCGTRAKSTPYKGYCLRCFVYLHPGEKVSRNYRVKEQHFTDHIKAAGILPNHSQVTFDKRLQGGCSGRKPDIFVDMYTHTVHCENDEDQHRNYTCENKRLMELFRDAGNRPQVQLRFNPDGFTAENGVRHPSCFKYNKYGVPVIRDQTTWDRRMGAYMERLRYHLTHVPDREITVEHICYNGYKWKSDERGDQVGQKRKRMAPASRPILAVSETGTMTRYHSKRAASEATGIPAASVAFAASNLALRDGRLWKFEDDPRQVDMSRCQAVREQVVAAPTEADVEQARDFVDALRGDDGRMITEMRLSDGYVSATKMCQSAGKMWGHYNAVEGNVAFRTALATSLHTPIADLVQSITNGPLYQRGTWVHPQLAIHLASWCSPTFAVKVTALVLRYLTGQVTTEESRAAAKTVAERAVPPEETDEDSRALKRLKVTHEIELEKTKHANEMAKHANEMANHANELAKLQSETSRLRMESTRELMEGSKRLIDGLASGIAPPALTGMINIARHNLAVKCLAVLGPSGPASDPGIEPPVAPRLVAAARRVTVQEFGRDILGLRADQLATARLSVVGSKLGRMWKSQPGKGEIVELVSNSGEKSWKRTVAENGAPHTSTFSGPLDATMLANNRIKFSAAYLGTNEIGNGQAYDVWTYQLNEVENLMREAFRA</sequence>
<dbReference type="EMBL" id="DF237338">
    <property type="protein sequence ID" value="GAQ87939.1"/>
    <property type="molecule type" value="Genomic_DNA"/>
</dbReference>
<dbReference type="InterPro" id="IPR036887">
    <property type="entry name" value="HTH_APSES_sf"/>
</dbReference>
<dbReference type="GO" id="GO:0003677">
    <property type="term" value="F:DNA binding"/>
    <property type="evidence" value="ECO:0007669"/>
    <property type="project" value="InterPro"/>
</dbReference>
<reference evidence="3 4" key="1">
    <citation type="journal article" date="2014" name="Nat. Commun.">
        <title>Klebsormidium flaccidum genome reveals primary factors for plant terrestrial adaptation.</title>
        <authorList>
            <person name="Hori K."/>
            <person name="Maruyama F."/>
            <person name="Fujisawa T."/>
            <person name="Togashi T."/>
            <person name="Yamamoto N."/>
            <person name="Seo M."/>
            <person name="Sato S."/>
            <person name="Yamada T."/>
            <person name="Mori H."/>
            <person name="Tajima N."/>
            <person name="Moriyama T."/>
            <person name="Ikeuchi M."/>
            <person name="Watanabe M."/>
            <person name="Wada H."/>
            <person name="Kobayashi K."/>
            <person name="Saito M."/>
            <person name="Masuda T."/>
            <person name="Sasaki-Sekimoto Y."/>
            <person name="Mashiguchi K."/>
            <person name="Awai K."/>
            <person name="Shimojima M."/>
            <person name="Masuda S."/>
            <person name="Iwai M."/>
            <person name="Nobusawa T."/>
            <person name="Narise T."/>
            <person name="Kondo S."/>
            <person name="Saito H."/>
            <person name="Sato R."/>
            <person name="Murakawa M."/>
            <person name="Ihara Y."/>
            <person name="Oshima-Yamada Y."/>
            <person name="Ohtaka K."/>
            <person name="Satoh M."/>
            <person name="Sonobe K."/>
            <person name="Ishii M."/>
            <person name="Ohtani R."/>
            <person name="Kanamori-Sato M."/>
            <person name="Honoki R."/>
            <person name="Miyazaki D."/>
            <person name="Mochizuki H."/>
            <person name="Umetsu J."/>
            <person name="Higashi K."/>
            <person name="Shibata D."/>
            <person name="Kamiya Y."/>
            <person name="Sato N."/>
            <person name="Nakamura Y."/>
            <person name="Tabata S."/>
            <person name="Ida S."/>
            <person name="Kurokawa K."/>
            <person name="Ohta H."/>
        </authorList>
    </citation>
    <scope>NUCLEOTIDE SEQUENCE [LARGE SCALE GENOMIC DNA]</scope>
    <source>
        <strain evidence="3 4">NIES-2285</strain>
    </source>
</reference>
<dbReference type="OrthoDB" id="2138681at2759"/>
<accession>A0A1Y1IES2</accession>
<keyword evidence="1" id="KW-0175">Coiled coil</keyword>
<dbReference type="Proteomes" id="UP000054558">
    <property type="component" value="Unassembled WGS sequence"/>
</dbReference>
<dbReference type="PROSITE" id="PS51301">
    <property type="entry name" value="KILA_N"/>
    <property type="match status" value="1"/>
</dbReference>
<dbReference type="SMART" id="SM01425">
    <property type="entry name" value="EsV_1_7"/>
    <property type="match status" value="2"/>
</dbReference>
<dbReference type="Pfam" id="PF04383">
    <property type="entry name" value="KilA-N"/>
    <property type="match status" value="1"/>
</dbReference>
<gene>
    <name evidence="3" type="ORF">KFL_003890100</name>
</gene>